<dbReference type="GO" id="GO:0006508">
    <property type="term" value="P:proteolysis"/>
    <property type="evidence" value="ECO:0007669"/>
    <property type="project" value="UniProtKB-KW"/>
</dbReference>
<keyword evidence="4" id="KW-0121">Carboxypeptidase</keyword>
<dbReference type="PANTHER" id="PTHR11705">
    <property type="entry name" value="PROTEASE FAMILY M14 CARBOXYPEPTIDASE A,B"/>
    <property type="match status" value="1"/>
</dbReference>
<accession>A0A815N884</accession>
<dbReference type="GO" id="GO:0005615">
    <property type="term" value="C:extracellular space"/>
    <property type="evidence" value="ECO:0007669"/>
    <property type="project" value="TreeGrafter"/>
</dbReference>
<feature type="domain" description="Peptidase M14" evidence="13">
    <location>
        <begin position="530"/>
        <end position="856"/>
    </location>
</feature>
<comment type="caution">
    <text evidence="14">The sequence shown here is derived from an EMBL/GenBank/DDBJ whole genome shotgun (WGS) entry which is preliminary data.</text>
</comment>
<dbReference type="Gene3D" id="6.10.140.1230">
    <property type="match status" value="1"/>
</dbReference>
<dbReference type="AlphaFoldDB" id="A0A815N884"/>
<organism evidence="14 17">
    <name type="scientific">Adineta steineri</name>
    <dbReference type="NCBI Taxonomy" id="433720"/>
    <lineage>
        <taxon>Eukaryota</taxon>
        <taxon>Metazoa</taxon>
        <taxon>Spiralia</taxon>
        <taxon>Gnathifera</taxon>
        <taxon>Rotifera</taxon>
        <taxon>Eurotatoria</taxon>
        <taxon>Bdelloidea</taxon>
        <taxon>Adinetida</taxon>
        <taxon>Adinetidae</taxon>
        <taxon>Adineta</taxon>
    </lineage>
</organism>
<reference evidence="14" key="1">
    <citation type="submission" date="2021-02" db="EMBL/GenBank/DDBJ databases">
        <authorList>
            <person name="Nowell W R."/>
        </authorList>
    </citation>
    <scope>NUCLEOTIDE SEQUENCE</scope>
</reference>
<evidence type="ECO:0000313" key="17">
    <source>
        <dbReference type="Proteomes" id="UP000663877"/>
    </source>
</evidence>
<name>A0A815N884_9BILA</name>
<evidence type="ECO:0000256" key="3">
    <source>
        <dbReference type="ARBA" id="ARBA00006190"/>
    </source>
</evidence>
<keyword evidence="5" id="KW-0645">Protease</keyword>
<dbReference type="EMBL" id="CAJNOM010002031">
    <property type="protein sequence ID" value="CAF1625046.1"/>
    <property type="molecule type" value="Genomic_DNA"/>
</dbReference>
<evidence type="ECO:0000259" key="13">
    <source>
        <dbReference type="PROSITE" id="PS52035"/>
    </source>
</evidence>
<dbReference type="Proteomes" id="UP000663877">
    <property type="component" value="Unassembled WGS sequence"/>
</dbReference>
<sequence>MTSLTPKPSQIESWDRLPSDWQNDERMDALFSFFKDRDLNAVHYDAKMKFWSETIIDYCEDHGLLQIDIPTIVSRFRRKGRTPKCLDKIFEELTKQNRLISTNDYANSQQSWSSWTFNKLASPLTGWMSPRTPIDQEVFIIKELVDKKAQQVIDTLQSHVYVPTFDCVVSFSTFIDTCRRCTLIDENSINLIISTLTKDKKILIDHIGDAKDVKVVKFIMPGTSIVRPLTEIETSVLLLRHSKQRLEEQLKKTDQQIEGLLADIYRHLKNSNRTAAKKLLRKKKLLELEHDKKENMIEHLNGVLTQIEQTDCSSLIINAYSSGVQAHKELLRKNGLTPDAVEDMIDEVHEMLDTQNEIDEALRRPVTNDTTDMTELEDELEELLKQPIPPTPATSLPINVDIINTPIADDVIKVPETDPFADLELRLQKLGVQEPEHVWLVKFPHKDNYLLYIQKSFPLIDLLQHDYDRSTYVFLIPNNYLSDFTHFIHRLHGSYRIITNNPEKTWKKSQRRSKRWVPSDNPLDQTYYQHFLSYDEQQDWYNLLKTSLLTKKFIRSYTIGHTYENRTLTIIKILGHSHRRHQQRKYAIYIDGGMHAREWLSIGVANYILIQFLKLRKTNVKVREILYNFDIYMLPLMNPDGYEFSRHDNRLWRKNRSPTPHSDYWNGDQSCYGIDLNRNFPYEWNNTIGASDHACSHSYRGPSPASENEVISVVNFLRQQQLSNQKFYAYFNLHAYGRFWLLPWTYSLSKKVSNYDELFNRSSKVVSSVMKKTYRVGQASRLLYPCTGTSIDFAATLMPHAMTFELSPMFKGLPMCFDQNKTLDDTCTVGFLTDPKEIEIDGTEIFNAIVEYMYSIIRDRCL</sequence>
<dbReference type="Pfam" id="PF00246">
    <property type="entry name" value="Peptidase_M14"/>
    <property type="match status" value="1"/>
</dbReference>
<dbReference type="Pfam" id="PF25880">
    <property type="entry name" value="WHD_CHMP7_1st"/>
    <property type="match status" value="1"/>
</dbReference>
<keyword evidence="16" id="KW-1185">Reference proteome</keyword>
<evidence type="ECO:0000256" key="6">
    <source>
        <dbReference type="ARBA" id="ARBA00022723"/>
    </source>
</evidence>
<evidence type="ECO:0000313" key="16">
    <source>
        <dbReference type="Proteomes" id="UP000663832"/>
    </source>
</evidence>
<dbReference type="GO" id="GO:0008270">
    <property type="term" value="F:zinc ion binding"/>
    <property type="evidence" value="ECO:0007669"/>
    <property type="project" value="InterPro"/>
</dbReference>
<evidence type="ECO:0000256" key="2">
    <source>
        <dbReference type="ARBA" id="ARBA00005988"/>
    </source>
</evidence>
<evidence type="ECO:0000256" key="5">
    <source>
        <dbReference type="ARBA" id="ARBA00022670"/>
    </source>
</evidence>
<keyword evidence="12" id="KW-0175">Coiled coil</keyword>
<comment type="similarity">
    <text evidence="3">Belongs to the SNF7 family.</text>
</comment>
<evidence type="ECO:0000256" key="12">
    <source>
        <dbReference type="SAM" id="Coils"/>
    </source>
</evidence>
<evidence type="ECO:0000256" key="8">
    <source>
        <dbReference type="ARBA" id="ARBA00022801"/>
    </source>
</evidence>
<evidence type="ECO:0000313" key="14">
    <source>
        <dbReference type="EMBL" id="CAF1433041.1"/>
    </source>
</evidence>
<evidence type="ECO:0000256" key="7">
    <source>
        <dbReference type="ARBA" id="ARBA00022729"/>
    </source>
</evidence>
<keyword evidence="8" id="KW-0378">Hydrolase</keyword>
<dbReference type="FunFam" id="3.40.630.10:FF:000084">
    <property type="entry name" value="Carboxypeptidase B2"/>
    <property type="match status" value="1"/>
</dbReference>
<comment type="cofactor">
    <cofactor evidence="1">
        <name>Zn(2+)</name>
        <dbReference type="ChEBI" id="CHEBI:29105"/>
    </cofactor>
</comment>
<evidence type="ECO:0000256" key="10">
    <source>
        <dbReference type="ARBA" id="ARBA00023049"/>
    </source>
</evidence>
<proteinExistence type="inferred from homology"/>
<protein>
    <recommendedName>
        <fullName evidence="13">Peptidase M14 domain-containing protein</fullName>
    </recommendedName>
</protein>
<dbReference type="PROSITE" id="PS52035">
    <property type="entry name" value="PEPTIDASE_M14"/>
    <property type="match status" value="1"/>
</dbReference>
<dbReference type="OrthoDB" id="10250120at2759"/>
<evidence type="ECO:0000256" key="9">
    <source>
        <dbReference type="ARBA" id="ARBA00022833"/>
    </source>
</evidence>
<dbReference type="SUPFAM" id="SSF53187">
    <property type="entry name" value="Zn-dependent exopeptidases"/>
    <property type="match status" value="1"/>
</dbReference>
<keyword evidence="6" id="KW-0479">Metal-binding</keyword>
<evidence type="ECO:0000256" key="1">
    <source>
        <dbReference type="ARBA" id="ARBA00001947"/>
    </source>
</evidence>
<gene>
    <name evidence="14" type="ORF">BJG266_LOCUS39451</name>
    <name evidence="15" type="ORF">QVE165_LOCUS56352</name>
</gene>
<feature type="active site" description="Proton donor/acceptor" evidence="11">
    <location>
        <position position="805"/>
    </location>
</feature>
<dbReference type="Pfam" id="PF03357">
    <property type="entry name" value="Snf7"/>
    <property type="match status" value="1"/>
</dbReference>
<evidence type="ECO:0000256" key="11">
    <source>
        <dbReference type="PROSITE-ProRule" id="PRU01379"/>
    </source>
</evidence>
<comment type="similarity">
    <text evidence="2 11">Belongs to the peptidase M14 family.</text>
</comment>
<dbReference type="PANTHER" id="PTHR11705:SF143">
    <property type="entry name" value="SLL0236 PROTEIN"/>
    <property type="match status" value="1"/>
</dbReference>
<dbReference type="Gene3D" id="3.40.630.10">
    <property type="entry name" value="Zn peptidases"/>
    <property type="match status" value="1"/>
</dbReference>
<dbReference type="Proteomes" id="UP000663832">
    <property type="component" value="Unassembled WGS sequence"/>
</dbReference>
<keyword evidence="10" id="KW-0482">Metalloprotease</keyword>
<dbReference type="GO" id="GO:0007034">
    <property type="term" value="P:vacuolar transport"/>
    <property type="evidence" value="ECO:0007669"/>
    <property type="project" value="InterPro"/>
</dbReference>
<dbReference type="GO" id="GO:0004181">
    <property type="term" value="F:metallocarboxypeptidase activity"/>
    <property type="evidence" value="ECO:0007669"/>
    <property type="project" value="InterPro"/>
</dbReference>
<evidence type="ECO:0000313" key="15">
    <source>
        <dbReference type="EMBL" id="CAF1625046.1"/>
    </source>
</evidence>
<dbReference type="PRINTS" id="PR00765">
    <property type="entry name" value="CRBOXYPTASEA"/>
</dbReference>
<keyword evidence="7" id="KW-0732">Signal</keyword>
<dbReference type="SMART" id="SM00631">
    <property type="entry name" value="Zn_pept"/>
    <property type="match status" value="1"/>
</dbReference>
<dbReference type="EMBL" id="CAJNOI010001698">
    <property type="protein sequence ID" value="CAF1433041.1"/>
    <property type="molecule type" value="Genomic_DNA"/>
</dbReference>
<keyword evidence="9" id="KW-0862">Zinc</keyword>
<evidence type="ECO:0000256" key="4">
    <source>
        <dbReference type="ARBA" id="ARBA00022645"/>
    </source>
</evidence>
<dbReference type="InterPro" id="IPR005024">
    <property type="entry name" value="Snf7_fam"/>
</dbReference>
<dbReference type="InterPro" id="IPR000834">
    <property type="entry name" value="Peptidase_M14"/>
</dbReference>
<feature type="coiled-coil region" evidence="12">
    <location>
        <begin position="236"/>
        <end position="296"/>
    </location>
</feature>